<evidence type="ECO:0000313" key="10">
    <source>
        <dbReference type="EMBL" id="AIS32291.1"/>
    </source>
</evidence>
<dbReference type="STRING" id="2162.BRM9_1477"/>
<protein>
    <submittedName>
        <fullName evidence="10">Radical SAM domain-containing protein</fullName>
    </submittedName>
    <submittedName>
        <fullName evidence="11">Radical SAM protein</fullName>
    </submittedName>
</protein>
<accession>A0A090JY43</accession>
<dbReference type="Pfam" id="PF04055">
    <property type="entry name" value="Radical_SAM"/>
    <property type="match status" value="1"/>
</dbReference>
<dbReference type="EMBL" id="CP006933">
    <property type="protein sequence ID" value="AIS32291.1"/>
    <property type="molecule type" value="Genomic_DNA"/>
</dbReference>
<evidence type="ECO:0000256" key="4">
    <source>
        <dbReference type="ARBA" id="ARBA00022691"/>
    </source>
</evidence>
<dbReference type="RefSeq" id="WP_048073513.1">
    <property type="nucleotide sequence ID" value="NZ_CALCVY010000013.1"/>
</dbReference>
<dbReference type="InterPro" id="IPR036724">
    <property type="entry name" value="Cobalamin-bd_sf"/>
</dbReference>
<dbReference type="KEGG" id="mfi:DSM1535_2169"/>
<dbReference type="GeneID" id="24792641"/>
<dbReference type="InterPro" id="IPR006638">
    <property type="entry name" value="Elp3/MiaA/NifB-like_rSAM"/>
</dbReference>
<dbReference type="GO" id="GO:0046872">
    <property type="term" value="F:metal ion binding"/>
    <property type="evidence" value="ECO:0007669"/>
    <property type="project" value="UniProtKB-KW"/>
</dbReference>
<dbReference type="PATRIC" id="fig|2162.9.peg.2236"/>
<dbReference type="PANTHER" id="PTHR43409:SF7">
    <property type="entry name" value="BLL1977 PROTEIN"/>
    <property type="match status" value="1"/>
</dbReference>
<dbReference type="InterPro" id="IPR006158">
    <property type="entry name" value="Cobalamin-bd"/>
</dbReference>
<dbReference type="Proteomes" id="UP000029661">
    <property type="component" value="Chromosome"/>
</dbReference>
<organism evidence="11">
    <name type="scientific">Methanobacterium formicicum</name>
    <dbReference type="NCBI Taxonomy" id="2162"/>
    <lineage>
        <taxon>Archaea</taxon>
        <taxon>Methanobacteriati</taxon>
        <taxon>Methanobacteriota</taxon>
        <taxon>Methanomada group</taxon>
        <taxon>Methanobacteria</taxon>
        <taxon>Methanobacteriales</taxon>
        <taxon>Methanobacteriaceae</taxon>
        <taxon>Methanobacterium</taxon>
    </lineage>
</organism>
<dbReference type="SFLD" id="SFLDG01082">
    <property type="entry name" value="B12-binding_domain_containing"/>
    <property type="match status" value="1"/>
</dbReference>
<dbReference type="SFLD" id="SFLDS00029">
    <property type="entry name" value="Radical_SAM"/>
    <property type="match status" value="1"/>
</dbReference>
<evidence type="ECO:0000313" key="11">
    <source>
        <dbReference type="EMBL" id="CEA14491.1"/>
    </source>
</evidence>
<dbReference type="Gene3D" id="3.40.50.280">
    <property type="entry name" value="Cobalamin-binding domain"/>
    <property type="match status" value="1"/>
</dbReference>
<dbReference type="InterPro" id="IPR023404">
    <property type="entry name" value="rSAM_horseshoe"/>
</dbReference>
<dbReference type="SUPFAM" id="SSF52242">
    <property type="entry name" value="Cobalamin (vitamin B12)-binding domain"/>
    <property type="match status" value="1"/>
</dbReference>
<dbReference type="Gene3D" id="3.80.30.20">
    <property type="entry name" value="tm_1862 like domain"/>
    <property type="match status" value="1"/>
</dbReference>
<evidence type="ECO:0000256" key="5">
    <source>
        <dbReference type="ARBA" id="ARBA00022723"/>
    </source>
</evidence>
<feature type="domain" description="B12-binding" evidence="8">
    <location>
        <begin position="8"/>
        <end position="142"/>
    </location>
</feature>
<dbReference type="Pfam" id="PF02310">
    <property type="entry name" value="B12-binding"/>
    <property type="match status" value="1"/>
</dbReference>
<evidence type="ECO:0000256" key="6">
    <source>
        <dbReference type="ARBA" id="ARBA00023004"/>
    </source>
</evidence>
<dbReference type="SMART" id="SM00729">
    <property type="entry name" value="Elp3"/>
    <property type="match status" value="1"/>
</dbReference>
<dbReference type="PROSITE" id="PS51918">
    <property type="entry name" value="RADICAL_SAM"/>
    <property type="match status" value="1"/>
</dbReference>
<keyword evidence="2" id="KW-0489">Methyltransferase</keyword>
<dbReference type="InterPro" id="IPR034466">
    <property type="entry name" value="Methyltransferase_Class_B"/>
</dbReference>
<dbReference type="GO" id="GO:0051539">
    <property type="term" value="F:4 iron, 4 sulfur cluster binding"/>
    <property type="evidence" value="ECO:0007669"/>
    <property type="project" value="UniProtKB-KW"/>
</dbReference>
<dbReference type="CDD" id="cd02068">
    <property type="entry name" value="radical_SAM_B12_BD"/>
    <property type="match status" value="1"/>
</dbReference>
<keyword evidence="7" id="KW-0411">Iron-sulfur</keyword>
<evidence type="ECO:0000259" key="9">
    <source>
        <dbReference type="PROSITE" id="PS51918"/>
    </source>
</evidence>
<keyword evidence="3" id="KW-0808">Transferase</keyword>
<dbReference type="KEGG" id="mfc:BRM9_1477"/>
<dbReference type="InterPro" id="IPR051198">
    <property type="entry name" value="BchE-like"/>
</dbReference>
<dbReference type="InterPro" id="IPR058240">
    <property type="entry name" value="rSAM_sf"/>
</dbReference>
<dbReference type="GO" id="GO:0003824">
    <property type="term" value="F:catalytic activity"/>
    <property type="evidence" value="ECO:0007669"/>
    <property type="project" value="InterPro"/>
</dbReference>
<evidence type="ECO:0000256" key="3">
    <source>
        <dbReference type="ARBA" id="ARBA00022679"/>
    </source>
</evidence>
<reference evidence="11" key="2">
    <citation type="submission" date="2014-08" db="EMBL/GenBank/DDBJ databases">
        <authorList>
            <person name="Wibberg D."/>
        </authorList>
    </citation>
    <scope>NUCLEOTIDE SEQUENCE</scope>
</reference>
<sequence>MDVILINPYDENAVKNGLGFITPPLNLMYLASSLEHASFSVKIIDDDLLQMGYHKVSQIAAKLNPQIIALTATTSTIKTAMKYIKLIKKVLPNVLSVIGGPHPTFMPNEVLKDPLVDVVVLGEGEETMVHLARNYIDKGSQDISNIPGIAYNDPEQGNIKVTQPRPLIKDLDSLPLPARHLVPFDSYGVSKDQSGGMITSRGCVFSCGYCSSSLIMGKKFRSRSPQNVVDEIEELYYHYKIRDIAFMDDTFLLNKKRAYDIAQEIEDRGLDVSFVASSRVDMVDYNLLQKLKGSGMSTLYYGVESGSQRILNLMRKGITLKQAEDAVKSAKKAGLSVLTSFILGYPGETEEDINRTIDFSIKLKPDYSQYSILTPFPGTPIYRELHENGLISSENWDKYTVLEPVLDYEKMGLTKGMVKRKLIEAYLKFYARPNYLLKHRHMIKEIFQIILRSFILPKLKGGTGKGWYQDINESSSHDS</sequence>
<dbReference type="PROSITE" id="PS51332">
    <property type="entry name" value="B12_BINDING"/>
    <property type="match status" value="1"/>
</dbReference>
<gene>
    <name evidence="10" type="ORF">BRM9_1477</name>
    <name evidence="11" type="ORF">DSM1535_2169</name>
</gene>
<dbReference type="SFLD" id="SFLDG01123">
    <property type="entry name" value="methyltransferase_(Class_B)"/>
    <property type="match status" value="1"/>
</dbReference>
<keyword evidence="5" id="KW-0479">Metal-binding</keyword>
<evidence type="ECO:0000313" key="12">
    <source>
        <dbReference type="Proteomes" id="UP000029661"/>
    </source>
</evidence>
<feature type="domain" description="Radical SAM core" evidence="9">
    <location>
        <begin position="189"/>
        <end position="409"/>
    </location>
</feature>
<evidence type="ECO:0000256" key="2">
    <source>
        <dbReference type="ARBA" id="ARBA00022603"/>
    </source>
</evidence>
<evidence type="ECO:0000256" key="7">
    <source>
        <dbReference type="ARBA" id="ARBA00023014"/>
    </source>
</evidence>
<dbReference type="PANTHER" id="PTHR43409">
    <property type="entry name" value="ANAEROBIC MAGNESIUM-PROTOPORPHYRIN IX MONOMETHYL ESTER CYCLASE-RELATED"/>
    <property type="match status" value="1"/>
</dbReference>
<name>A0A090JY43_METFO</name>
<comment type="cofactor">
    <cofactor evidence="1">
        <name>[4Fe-4S] cluster</name>
        <dbReference type="ChEBI" id="CHEBI:49883"/>
    </cofactor>
</comment>
<dbReference type="EMBL" id="LN515531">
    <property type="protein sequence ID" value="CEA14491.1"/>
    <property type="molecule type" value="Genomic_DNA"/>
</dbReference>
<keyword evidence="6" id="KW-0408">Iron</keyword>
<dbReference type="GO" id="GO:0031419">
    <property type="term" value="F:cobalamin binding"/>
    <property type="evidence" value="ECO:0007669"/>
    <property type="project" value="InterPro"/>
</dbReference>
<dbReference type="AlphaFoldDB" id="A0A090JY43"/>
<evidence type="ECO:0000259" key="8">
    <source>
        <dbReference type="PROSITE" id="PS51332"/>
    </source>
</evidence>
<keyword evidence="4" id="KW-0949">S-adenosyl-L-methionine</keyword>
<dbReference type="SUPFAM" id="SSF102114">
    <property type="entry name" value="Radical SAM enzymes"/>
    <property type="match status" value="1"/>
</dbReference>
<dbReference type="CDD" id="cd01335">
    <property type="entry name" value="Radical_SAM"/>
    <property type="match status" value="1"/>
</dbReference>
<evidence type="ECO:0000256" key="1">
    <source>
        <dbReference type="ARBA" id="ARBA00001966"/>
    </source>
</evidence>
<dbReference type="InterPro" id="IPR007197">
    <property type="entry name" value="rSAM"/>
</dbReference>
<proteinExistence type="predicted"/>
<dbReference type="OrthoDB" id="2305at2157"/>
<reference evidence="10 12" key="1">
    <citation type="submission" date="2013-12" db="EMBL/GenBank/DDBJ databases">
        <title>The complete genome sequence of Methanobacterium sp. BRM9.</title>
        <authorList>
            <consortium name="Pastoral Greenhouse Gas Research Consortium"/>
            <person name="Kelly W.J."/>
            <person name="Leahy S.C."/>
            <person name="Perry R."/>
            <person name="Li D."/>
            <person name="Altermann E."/>
            <person name="Lambie S.C."/>
            <person name="Attwood G.T."/>
        </authorList>
    </citation>
    <scope>NUCLEOTIDE SEQUENCE [LARGE SCALE GENOMIC DNA]</scope>
    <source>
        <strain evidence="10 12">BRM9</strain>
    </source>
</reference>